<dbReference type="EMBL" id="QDKL01000003">
    <property type="protein sequence ID" value="RZF21115.1"/>
    <property type="molecule type" value="Genomic_DNA"/>
</dbReference>
<protein>
    <recommendedName>
        <fullName evidence="3">Iron-containing redox enzyme family protein</fullName>
    </recommendedName>
</protein>
<dbReference type="Gene3D" id="1.20.910.10">
    <property type="entry name" value="Heme oxygenase-like"/>
    <property type="match status" value="1"/>
</dbReference>
<reference evidence="2" key="1">
    <citation type="journal article" date="2019" name="Int. J. Syst. Evol. Microbiol.">
        <title>Halobacteriovorax valvorus sp. nov., a novel prokaryotic predator isolated from coastal seawater of China.</title>
        <authorList>
            <person name="Chen M.-X."/>
        </authorList>
    </citation>
    <scope>NUCLEOTIDE SEQUENCE [LARGE SCALE GENOMIC DNA]</scope>
    <source>
        <strain evidence="2">BL9</strain>
    </source>
</reference>
<evidence type="ECO:0000313" key="1">
    <source>
        <dbReference type="EMBL" id="RZF21115.1"/>
    </source>
</evidence>
<proteinExistence type="predicted"/>
<organism evidence="1 2">
    <name type="scientific">Halobacteriovorax vibrionivorans</name>
    <dbReference type="NCBI Taxonomy" id="2152716"/>
    <lineage>
        <taxon>Bacteria</taxon>
        <taxon>Pseudomonadati</taxon>
        <taxon>Bdellovibrionota</taxon>
        <taxon>Bacteriovoracia</taxon>
        <taxon>Bacteriovoracales</taxon>
        <taxon>Halobacteriovoraceae</taxon>
        <taxon>Halobacteriovorax</taxon>
    </lineage>
</organism>
<sequence length="208" mass="24079">MSKLKKLVDNEVAEMIDFFMAANLESREVYANWLAQTYFYTSSSEDILLFCAEKSKKSDMAKRWLEHADEEAGHENLALGDLKRLGFKIENFIEFEETKLFYQSQFFLAQKYSGESVLGWVLILEAFAASVPKEYIDKLISIHGKPATRFMFIHSNEDVEHVEKAYQAVEKLDNLDLIIENIKMTKTRYLSMLKKCNEAKNIGFEKAA</sequence>
<dbReference type="SUPFAM" id="SSF48613">
    <property type="entry name" value="Heme oxygenase-like"/>
    <property type="match status" value="1"/>
</dbReference>
<evidence type="ECO:0000313" key="2">
    <source>
        <dbReference type="Proteomes" id="UP000443582"/>
    </source>
</evidence>
<dbReference type="RefSeq" id="WP_115363607.1">
    <property type="nucleotide sequence ID" value="NZ_QDKL01000003.1"/>
</dbReference>
<keyword evidence="2" id="KW-1185">Reference proteome</keyword>
<accession>A0ABY0IDT9</accession>
<dbReference type="Pfam" id="PF14518">
    <property type="entry name" value="Haem_oxygenas_2"/>
    <property type="match status" value="1"/>
</dbReference>
<dbReference type="InterPro" id="IPR016084">
    <property type="entry name" value="Haem_Oase-like_multi-hlx"/>
</dbReference>
<gene>
    <name evidence="1" type="ORF">DAY19_14140</name>
</gene>
<dbReference type="Proteomes" id="UP000443582">
    <property type="component" value="Unassembled WGS sequence"/>
</dbReference>
<evidence type="ECO:0008006" key="3">
    <source>
        <dbReference type="Google" id="ProtNLM"/>
    </source>
</evidence>
<comment type="caution">
    <text evidence="1">The sequence shown here is derived from an EMBL/GenBank/DDBJ whole genome shotgun (WGS) entry which is preliminary data.</text>
</comment>
<name>A0ABY0IDT9_9BACT</name>